<dbReference type="EMBL" id="BDIP01000627">
    <property type="protein sequence ID" value="GIQ82219.1"/>
    <property type="molecule type" value="Genomic_DNA"/>
</dbReference>
<comment type="caution">
    <text evidence="1">The sequence shown here is derived from an EMBL/GenBank/DDBJ whole genome shotgun (WGS) entry which is preliminary data.</text>
</comment>
<sequence length="144" mass="16108">MGRDICFFRTNPDGSPDDRVNEYGEETNIFAQVSLGSGNAWPCYFVPIYIAAYRRLQLLGLGDQELYKAIELVIPPVRRHMLRTEAILDTDTAERLAEAGLGSCKELLFGVPVPGSYEAPISIEAIREGSAMMESLRQYIPYTE</sequence>
<protein>
    <submittedName>
        <fullName evidence="1">Uncharacterized protein</fullName>
    </submittedName>
</protein>
<dbReference type="AlphaFoldDB" id="A0A9K3CV76"/>
<proteinExistence type="predicted"/>
<accession>A0A9K3CV76</accession>
<evidence type="ECO:0000313" key="1">
    <source>
        <dbReference type="EMBL" id="GIQ82219.1"/>
    </source>
</evidence>
<dbReference type="Proteomes" id="UP000265618">
    <property type="component" value="Unassembled WGS sequence"/>
</dbReference>
<gene>
    <name evidence="1" type="ORF">KIPB_003317</name>
</gene>
<feature type="non-terminal residue" evidence="1">
    <location>
        <position position="1"/>
    </location>
</feature>
<name>A0A9K3CV76_9EUKA</name>
<reference evidence="1 2" key="1">
    <citation type="journal article" date="2018" name="PLoS ONE">
        <title>The draft genome of Kipferlia bialata reveals reductive genome evolution in fornicate parasites.</title>
        <authorList>
            <person name="Tanifuji G."/>
            <person name="Takabayashi S."/>
            <person name="Kume K."/>
            <person name="Takagi M."/>
            <person name="Nakayama T."/>
            <person name="Kamikawa R."/>
            <person name="Inagaki Y."/>
            <person name="Hashimoto T."/>
        </authorList>
    </citation>
    <scope>NUCLEOTIDE SEQUENCE [LARGE SCALE GENOMIC DNA]</scope>
    <source>
        <strain evidence="1">NY0173</strain>
    </source>
</reference>
<evidence type="ECO:0000313" key="2">
    <source>
        <dbReference type="Proteomes" id="UP000265618"/>
    </source>
</evidence>
<organism evidence="1 2">
    <name type="scientific">Kipferlia bialata</name>
    <dbReference type="NCBI Taxonomy" id="797122"/>
    <lineage>
        <taxon>Eukaryota</taxon>
        <taxon>Metamonada</taxon>
        <taxon>Carpediemonas-like organisms</taxon>
        <taxon>Kipferlia</taxon>
    </lineage>
</organism>
<keyword evidence="2" id="KW-1185">Reference proteome</keyword>